<dbReference type="GeneID" id="36517254"/>
<dbReference type="PANTHER" id="PTHR19316:SF18">
    <property type="entry name" value="HSP70-BINDING PROTEIN 1"/>
    <property type="match status" value="1"/>
</dbReference>
<evidence type="ECO:0000259" key="5">
    <source>
        <dbReference type="Pfam" id="PF08609"/>
    </source>
</evidence>
<keyword evidence="4" id="KW-0677">Repeat</keyword>
<evidence type="ECO:0000256" key="1">
    <source>
        <dbReference type="ARBA" id="ARBA00011045"/>
    </source>
</evidence>
<gene>
    <name evidence="6" type="ORF">B9G98_03506</name>
</gene>
<evidence type="ECO:0000313" key="6">
    <source>
        <dbReference type="EMBL" id="PRT55886.1"/>
    </source>
</evidence>
<dbReference type="SUPFAM" id="SSF48371">
    <property type="entry name" value="ARM repeat"/>
    <property type="match status" value="1"/>
</dbReference>
<dbReference type="RefSeq" id="XP_024665831.1">
    <property type="nucleotide sequence ID" value="XM_024810063.1"/>
</dbReference>
<name>A0A2T0FLM3_9ASCO</name>
<comment type="caution">
    <text evidence="6">The sequence shown here is derived from an EMBL/GenBank/DDBJ whole genome shotgun (WGS) entry which is preliminary data.</text>
</comment>
<dbReference type="InterPro" id="IPR013918">
    <property type="entry name" value="Nucleotide_exch_fac_Fes1"/>
</dbReference>
<dbReference type="STRING" id="45607.A0A2T0FLM3"/>
<dbReference type="GO" id="GO:0000774">
    <property type="term" value="F:adenyl-nucleotide exchange factor activity"/>
    <property type="evidence" value="ECO:0007669"/>
    <property type="project" value="TreeGrafter"/>
</dbReference>
<accession>A0A2T0FLM3</accession>
<dbReference type="AlphaFoldDB" id="A0A2T0FLM3"/>
<reference evidence="6 7" key="1">
    <citation type="submission" date="2017-04" db="EMBL/GenBank/DDBJ databases">
        <title>Genome sequencing of [Candida] sorbophila.</title>
        <authorList>
            <person name="Ahn J.O."/>
        </authorList>
    </citation>
    <scope>NUCLEOTIDE SEQUENCE [LARGE SCALE GENOMIC DNA]</scope>
    <source>
        <strain evidence="6 7">DS02</strain>
    </source>
</reference>
<comment type="similarity">
    <text evidence="1">Belongs to the FES1 family.</text>
</comment>
<dbReference type="Pfam" id="PF08609">
    <property type="entry name" value="Fes1"/>
    <property type="match status" value="1"/>
</dbReference>
<feature type="domain" description="Nucleotide exchange factor Fes1" evidence="5">
    <location>
        <begin position="1"/>
        <end position="75"/>
    </location>
</feature>
<keyword evidence="7" id="KW-1185">Reference proteome</keyword>
<dbReference type="Gene3D" id="1.25.10.10">
    <property type="entry name" value="Leucine-rich Repeat Variant"/>
    <property type="match status" value="1"/>
</dbReference>
<evidence type="ECO:0000313" key="7">
    <source>
        <dbReference type="Proteomes" id="UP000238350"/>
    </source>
</evidence>
<dbReference type="EMBL" id="NDIQ01000022">
    <property type="protein sequence ID" value="PRT55886.1"/>
    <property type="molecule type" value="Genomic_DNA"/>
</dbReference>
<dbReference type="GO" id="GO:0005783">
    <property type="term" value="C:endoplasmic reticulum"/>
    <property type="evidence" value="ECO:0007669"/>
    <property type="project" value="TreeGrafter"/>
</dbReference>
<dbReference type="PANTHER" id="PTHR19316">
    <property type="entry name" value="PROTEIN FOLDING REGULATOR"/>
    <property type="match status" value="1"/>
</dbReference>
<dbReference type="InterPro" id="IPR011989">
    <property type="entry name" value="ARM-like"/>
</dbReference>
<sequence length="255" mass="28454">MEKLLQWSIDAAQNPGHAGEPDPKLLSQLFGFDNPRSTMRDSLQEAVQATDLASRTNALLEFTDLVEDMNNANEIGNLWEPLLYLVNDSEAQIRTVAFSAIAAATQNNEKSQNDLVATKAGIPRIMEHINEADRDVAAKALFALSCAIGHCPGAYEQFAATDGWSILSYIVENETVGEKMDKKQQRIVSLVSALVSVQQFRPVFSELEKTQIVATLEKWYPFAGNYKERLEDLFILLKDQKYDEPRLLPMKASSS</sequence>
<dbReference type="Proteomes" id="UP000238350">
    <property type="component" value="Unassembled WGS sequence"/>
</dbReference>
<dbReference type="InterPro" id="IPR050693">
    <property type="entry name" value="Hsp70_NEF-Inhibitors"/>
</dbReference>
<dbReference type="OrthoDB" id="10250458at2759"/>
<evidence type="ECO:0000256" key="2">
    <source>
        <dbReference type="ARBA" id="ARBA00015214"/>
    </source>
</evidence>
<organism evidence="6 7">
    <name type="scientific">Wickerhamiella sorbophila</name>
    <dbReference type="NCBI Taxonomy" id="45607"/>
    <lineage>
        <taxon>Eukaryota</taxon>
        <taxon>Fungi</taxon>
        <taxon>Dikarya</taxon>
        <taxon>Ascomycota</taxon>
        <taxon>Saccharomycotina</taxon>
        <taxon>Dipodascomycetes</taxon>
        <taxon>Dipodascales</taxon>
        <taxon>Trichomonascaceae</taxon>
        <taxon>Wickerhamiella</taxon>
    </lineage>
</organism>
<protein>
    <recommendedName>
        <fullName evidence="3">Hsp70 nucleotide exchange factor FES1</fullName>
    </recommendedName>
    <alternativeName>
        <fullName evidence="2">Hsp70 nucleotide exchange factor fes1</fullName>
    </alternativeName>
</protein>
<proteinExistence type="inferred from homology"/>
<evidence type="ECO:0000256" key="3">
    <source>
        <dbReference type="ARBA" id="ARBA00020719"/>
    </source>
</evidence>
<evidence type="ECO:0000256" key="4">
    <source>
        <dbReference type="ARBA" id="ARBA00022737"/>
    </source>
</evidence>
<dbReference type="InterPro" id="IPR016024">
    <property type="entry name" value="ARM-type_fold"/>
</dbReference>